<dbReference type="SUPFAM" id="SSF52540">
    <property type="entry name" value="P-loop containing nucleoside triphosphate hydrolases"/>
    <property type="match status" value="1"/>
</dbReference>
<evidence type="ECO:0000259" key="5">
    <source>
        <dbReference type="PROSITE" id="PS51194"/>
    </source>
</evidence>
<feature type="domain" description="Helicase ATP-binding" evidence="4">
    <location>
        <begin position="354"/>
        <end position="506"/>
    </location>
</feature>
<evidence type="ECO:0000256" key="3">
    <source>
        <dbReference type="ARBA" id="ARBA00023125"/>
    </source>
</evidence>
<protein>
    <submittedName>
        <fullName evidence="6">Competence protein ComFA</fullName>
    </submittedName>
</protein>
<dbReference type="EMBL" id="FONN01000032">
    <property type="protein sequence ID" value="SFF38674.1"/>
    <property type="molecule type" value="Genomic_DNA"/>
</dbReference>
<dbReference type="GO" id="GO:0005524">
    <property type="term" value="F:ATP binding"/>
    <property type="evidence" value="ECO:0007669"/>
    <property type="project" value="UniProtKB-KW"/>
</dbReference>
<dbReference type="GO" id="GO:0006302">
    <property type="term" value="P:double-strand break repair"/>
    <property type="evidence" value="ECO:0007669"/>
    <property type="project" value="TreeGrafter"/>
</dbReference>
<dbReference type="Gene3D" id="3.40.50.300">
    <property type="entry name" value="P-loop containing nucleotide triphosphate hydrolases"/>
    <property type="match status" value="2"/>
</dbReference>
<dbReference type="AlphaFoldDB" id="A0A1I2I8W2"/>
<accession>A0A1I2I8W2</accession>
<keyword evidence="2" id="KW-0067">ATP-binding</keyword>
<gene>
    <name evidence="6" type="ORF">SAMN04487969_13216</name>
</gene>
<dbReference type="GO" id="GO:0006310">
    <property type="term" value="P:DNA recombination"/>
    <property type="evidence" value="ECO:0007669"/>
    <property type="project" value="TreeGrafter"/>
</dbReference>
<dbReference type="InterPro" id="IPR011545">
    <property type="entry name" value="DEAD/DEAH_box_helicase_dom"/>
</dbReference>
<keyword evidence="1" id="KW-0547">Nucleotide-binding</keyword>
<organism evidence="6 7">
    <name type="scientific">Paenibacillus algorifonticola</name>
    <dbReference type="NCBI Taxonomy" id="684063"/>
    <lineage>
        <taxon>Bacteria</taxon>
        <taxon>Bacillati</taxon>
        <taxon>Bacillota</taxon>
        <taxon>Bacilli</taxon>
        <taxon>Bacillales</taxon>
        <taxon>Paenibacillaceae</taxon>
        <taxon>Paenibacillus</taxon>
    </lineage>
</organism>
<dbReference type="Proteomes" id="UP000183410">
    <property type="component" value="Unassembled WGS sequence"/>
</dbReference>
<dbReference type="RefSeq" id="WP_052736986.1">
    <property type="nucleotide sequence ID" value="NZ_FONN01000032.1"/>
</dbReference>
<name>A0A1I2I8W2_9BACL</name>
<dbReference type="PROSITE" id="PS51192">
    <property type="entry name" value="HELICASE_ATP_BIND_1"/>
    <property type="match status" value="1"/>
</dbReference>
<dbReference type="SMART" id="SM00490">
    <property type="entry name" value="HELICc"/>
    <property type="match status" value="1"/>
</dbReference>
<evidence type="ECO:0000313" key="6">
    <source>
        <dbReference type="EMBL" id="SFF38674.1"/>
    </source>
</evidence>
<evidence type="ECO:0000256" key="1">
    <source>
        <dbReference type="ARBA" id="ARBA00022741"/>
    </source>
</evidence>
<dbReference type="Pfam" id="PF00270">
    <property type="entry name" value="DEAD"/>
    <property type="match status" value="1"/>
</dbReference>
<feature type="domain" description="Helicase C-terminal" evidence="5">
    <location>
        <begin position="538"/>
        <end position="688"/>
    </location>
</feature>
<dbReference type="PROSITE" id="PS51194">
    <property type="entry name" value="HELICASE_CTER"/>
    <property type="match status" value="1"/>
</dbReference>
<dbReference type="GO" id="GO:0003677">
    <property type="term" value="F:DNA binding"/>
    <property type="evidence" value="ECO:0007669"/>
    <property type="project" value="UniProtKB-KW"/>
</dbReference>
<dbReference type="InterPro" id="IPR027417">
    <property type="entry name" value="P-loop_NTPase"/>
</dbReference>
<reference evidence="7" key="1">
    <citation type="submission" date="2016-10" db="EMBL/GenBank/DDBJ databases">
        <authorList>
            <person name="Varghese N."/>
            <person name="Submissions S."/>
        </authorList>
    </citation>
    <scope>NUCLEOTIDE SEQUENCE [LARGE SCALE GENOMIC DNA]</scope>
    <source>
        <strain evidence="7">CGMCC 1.10223</strain>
    </source>
</reference>
<sequence>MRCIKAYIYIMLQSEYWTCKVTIKPEVDASFWENAEKLLLWKKSIPLGIAMEIADRFNANETNMWIDMGIVRSIGERTVNIFGKWLGRRGRRLWSRKRKGSGEGREEGRKREDDQLALGRLAEIISQARNELNWWTGQGMSTLDMREALAADRHERGGSARGVERAPVQALAAAAQLAAAALQGRALLRGEAHALLEGTAAAGAVPTLDKDAALQLASLLGLIQLRSAVSTARASREAGWPQRAQRGLRCLRCGSGEEQLHRTPCAACGREACAYCTACLTMGRSRECELLLLGAAGATSSSSSQSPPQKQRLAHWGLSPAQAAAAEAALHFIEQPSRPAPSHSTESSRVAPTRTLDANQTSFLLWAVTGAGKTEMTFPLVESILLRGGKALIATPRRDVVLELNPRIRKAFPEYSVVTLYGGSEQRWEPGDITLATTHQLLRFHHAFDLVILDELDAFPYHNNPQLHYAADKSCAPTGYRILLSATPPVELQQLARRGRLAHARVPVRFHRHSLPVPRLLSTPNVGQMLDKRQLPRRLRVAMLCSLERGAQLFVFVQRISQVERMAQLLQTTLNLLQVAGTSSQDPERVEKVQRFRAGAIRILVTTTILERGVTIPRSDVFILDADGQLFDEASLVQMAGRAGRSSDDPNGSVIFCAKERTRSQMMAVHHIKKMNRIARAKGYFRPI</sequence>
<dbReference type="Pfam" id="PF00271">
    <property type="entry name" value="Helicase_C"/>
    <property type="match status" value="1"/>
</dbReference>
<dbReference type="PANTHER" id="PTHR30580:SF1">
    <property type="entry name" value="COMF OPERON PROTEIN 1"/>
    <property type="match status" value="1"/>
</dbReference>
<evidence type="ECO:0000259" key="4">
    <source>
        <dbReference type="PROSITE" id="PS51192"/>
    </source>
</evidence>
<evidence type="ECO:0000313" key="7">
    <source>
        <dbReference type="Proteomes" id="UP000183410"/>
    </source>
</evidence>
<evidence type="ECO:0000256" key="2">
    <source>
        <dbReference type="ARBA" id="ARBA00022840"/>
    </source>
</evidence>
<proteinExistence type="predicted"/>
<dbReference type="InterPro" id="IPR001650">
    <property type="entry name" value="Helicase_C-like"/>
</dbReference>
<dbReference type="GO" id="GO:0043138">
    <property type="term" value="F:3'-5' DNA helicase activity"/>
    <property type="evidence" value="ECO:0007669"/>
    <property type="project" value="TreeGrafter"/>
</dbReference>
<dbReference type="SMART" id="SM00487">
    <property type="entry name" value="DEXDc"/>
    <property type="match status" value="1"/>
</dbReference>
<dbReference type="GO" id="GO:0006270">
    <property type="term" value="P:DNA replication initiation"/>
    <property type="evidence" value="ECO:0007669"/>
    <property type="project" value="TreeGrafter"/>
</dbReference>
<dbReference type="InterPro" id="IPR014001">
    <property type="entry name" value="Helicase_ATP-bd"/>
</dbReference>
<keyword evidence="3" id="KW-0238">DNA-binding</keyword>
<dbReference type="PANTHER" id="PTHR30580">
    <property type="entry name" value="PRIMOSOMAL PROTEIN N"/>
    <property type="match status" value="1"/>
</dbReference>
<keyword evidence="7" id="KW-1185">Reference proteome</keyword>